<reference evidence="1 2" key="1">
    <citation type="journal article" date="2016" name="Sci. Rep.">
        <title>The Dendrobium catenatum Lindl. genome sequence provides insights into polysaccharide synthase, floral development and adaptive evolution.</title>
        <authorList>
            <person name="Zhang G.Q."/>
            <person name="Xu Q."/>
            <person name="Bian C."/>
            <person name="Tsai W.C."/>
            <person name="Yeh C.M."/>
            <person name="Liu K.W."/>
            <person name="Yoshida K."/>
            <person name="Zhang L.S."/>
            <person name="Chang S.B."/>
            <person name="Chen F."/>
            <person name="Shi Y."/>
            <person name="Su Y.Y."/>
            <person name="Zhang Y.Q."/>
            <person name="Chen L.J."/>
            <person name="Yin Y."/>
            <person name="Lin M."/>
            <person name="Huang H."/>
            <person name="Deng H."/>
            <person name="Wang Z.W."/>
            <person name="Zhu S.L."/>
            <person name="Zhao X."/>
            <person name="Deng C."/>
            <person name="Niu S.C."/>
            <person name="Huang J."/>
            <person name="Wang M."/>
            <person name="Liu G.H."/>
            <person name="Yang H.J."/>
            <person name="Xiao X.J."/>
            <person name="Hsiao Y.Y."/>
            <person name="Wu W.L."/>
            <person name="Chen Y.Y."/>
            <person name="Mitsuda N."/>
            <person name="Ohme-Takagi M."/>
            <person name="Luo Y.B."/>
            <person name="Van de Peer Y."/>
            <person name="Liu Z.J."/>
        </authorList>
    </citation>
    <scope>NUCLEOTIDE SEQUENCE [LARGE SCALE GENOMIC DNA]</scope>
    <source>
        <tissue evidence="1">The whole plant</tissue>
    </source>
</reference>
<sequence length="252" mass="28105">MFNSHLKEKPLTIKEGGLLKSIPIPMVTGKGKEIFKEDNFLTLKNFKTATGFKETMDNFKGESSMSAGKINFKTTSLPTTPISCKIVKSSPDVIIKANVNKVIEEFPLLADKQGNGFEAVNKSKDDNNMKVVNSAWSKRQNIRVDKLNLGLFLSDDGNAVQLHAENESINAKKLESALVVKLFEDNLINEHVKEKDDKEVEEGEILPDLFTDANEIAIIKIQEQMVRAEGLNKEIKSVEILLQPRKSSCSKN</sequence>
<accession>A0A2I0VIA3</accession>
<evidence type="ECO:0000313" key="2">
    <source>
        <dbReference type="Proteomes" id="UP000233837"/>
    </source>
</evidence>
<reference evidence="1 2" key="2">
    <citation type="journal article" date="2017" name="Nature">
        <title>The Apostasia genome and the evolution of orchids.</title>
        <authorList>
            <person name="Zhang G.Q."/>
            <person name="Liu K.W."/>
            <person name="Li Z."/>
            <person name="Lohaus R."/>
            <person name="Hsiao Y.Y."/>
            <person name="Niu S.C."/>
            <person name="Wang J.Y."/>
            <person name="Lin Y.C."/>
            <person name="Xu Q."/>
            <person name="Chen L.J."/>
            <person name="Yoshida K."/>
            <person name="Fujiwara S."/>
            <person name="Wang Z.W."/>
            <person name="Zhang Y.Q."/>
            <person name="Mitsuda N."/>
            <person name="Wang M."/>
            <person name="Liu G.H."/>
            <person name="Pecoraro L."/>
            <person name="Huang H.X."/>
            <person name="Xiao X.J."/>
            <person name="Lin M."/>
            <person name="Wu X.Y."/>
            <person name="Wu W.L."/>
            <person name="Chen Y.Y."/>
            <person name="Chang S.B."/>
            <person name="Sakamoto S."/>
            <person name="Ohme-Takagi M."/>
            <person name="Yagi M."/>
            <person name="Zeng S.J."/>
            <person name="Shen C.Y."/>
            <person name="Yeh C.M."/>
            <person name="Luo Y.B."/>
            <person name="Tsai W.C."/>
            <person name="Van de Peer Y."/>
            <person name="Liu Z.J."/>
        </authorList>
    </citation>
    <scope>NUCLEOTIDE SEQUENCE [LARGE SCALE GENOMIC DNA]</scope>
    <source>
        <tissue evidence="1">The whole plant</tissue>
    </source>
</reference>
<evidence type="ECO:0000313" key="1">
    <source>
        <dbReference type="EMBL" id="PKU63140.1"/>
    </source>
</evidence>
<protein>
    <submittedName>
        <fullName evidence="1">Uncharacterized protein</fullName>
    </submittedName>
</protein>
<proteinExistence type="predicted"/>
<dbReference type="AlphaFoldDB" id="A0A2I0VIA3"/>
<gene>
    <name evidence="1" type="ORF">MA16_Dca019676</name>
</gene>
<dbReference type="EMBL" id="KZ503518">
    <property type="protein sequence ID" value="PKU63140.1"/>
    <property type="molecule type" value="Genomic_DNA"/>
</dbReference>
<keyword evidence="2" id="KW-1185">Reference proteome</keyword>
<dbReference type="Proteomes" id="UP000233837">
    <property type="component" value="Unassembled WGS sequence"/>
</dbReference>
<name>A0A2I0VIA3_9ASPA</name>
<organism evidence="1 2">
    <name type="scientific">Dendrobium catenatum</name>
    <dbReference type="NCBI Taxonomy" id="906689"/>
    <lineage>
        <taxon>Eukaryota</taxon>
        <taxon>Viridiplantae</taxon>
        <taxon>Streptophyta</taxon>
        <taxon>Embryophyta</taxon>
        <taxon>Tracheophyta</taxon>
        <taxon>Spermatophyta</taxon>
        <taxon>Magnoliopsida</taxon>
        <taxon>Liliopsida</taxon>
        <taxon>Asparagales</taxon>
        <taxon>Orchidaceae</taxon>
        <taxon>Epidendroideae</taxon>
        <taxon>Malaxideae</taxon>
        <taxon>Dendrobiinae</taxon>
        <taxon>Dendrobium</taxon>
    </lineage>
</organism>